<dbReference type="EMBL" id="QYYH01000273">
    <property type="protein sequence ID" value="RJY01470.1"/>
    <property type="molecule type" value="Genomic_DNA"/>
</dbReference>
<name>A0A3A6T4B4_9GAMM</name>
<sequence length="188" mass="21548">MGFIAFVIFKQNGISMKDEIEYKSKMLHYRRAKCSEDINTSTLQSYLTAALNSVPLVKDRYQLINVDDMAGEEEGLEQVKVFINHYVTTYGILFGEVVRYSDGAFKSMVTVDDNAKHLSIEQVAPPKTDDGKRRQFLDSIMYFAVFDNHVVVIQSSLLQIRDCEKHLNWLIGKAGIDLGGYFVWVWVF</sequence>
<organism evidence="1 2">
    <name type="scientific">Parashewanella spongiae</name>
    <dbReference type="NCBI Taxonomy" id="342950"/>
    <lineage>
        <taxon>Bacteria</taxon>
        <taxon>Pseudomonadati</taxon>
        <taxon>Pseudomonadota</taxon>
        <taxon>Gammaproteobacteria</taxon>
        <taxon>Alteromonadales</taxon>
        <taxon>Shewanellaceae</taxon>
        <taxon>Parashewanella</taxon>
    </lineage>
</organism>
<dbReference type="RefSeq" id="WP_121855306.1">
    <property type="nucleotide sequence ID" value="NZ_CP037952.1"/>
</dbReference>
<gene>
    <name evidence="1" type="ORF">D5R81_20000</name>
</gene>
<comment type="caution">
    <text evidence="1">The sequence shown here is derived from an EMBL/GenBank/DDBJ whole genome shotgun (WGS) entry which is preliminary data.</text>
</comment>
<protein>
    <submittedName>
        <fullName evidence="1">Uncharacterized protein</fullName>
    </submittedName>
</protein>
<dbReference type="OrthoDB" id="6630675at2"/>
<evidence type="ECO:0000313" key="2">
    <source>
        <dbReference type="Proteomes" id="UP000273022"/>
    </source>
</evidence>
<reference evidence="1 2" key="1">
    <citation type="submission" date="2018-09" db="EMBL/GenBank/DDBJ databases">
        <title>Phylogeny of the Shewanellaceae, and recommendation for two new genera, Pseudoshewanella and Parashewanella.</title>
        <authorList>
            <person name="Wang G."/>
        </authorList>
    </citation>
    <scope>NUCLEOTIDE SEQUENCE [LARGE SCALE GENOMIC DNA]</scope>
    <source>
        <strain evidence="1 2">KCTC 22492</strain>
    </source>
</reference>
<accession>A0A3A6T4B4</accession>
<dbReference type="Proteomes" id="UP000273022">
    <property type="component" value="Unassembled WGS sequence"/>
</dbReference>
<dbReference type="AlphaFoldDB" id="A0A3A6T4B4"/>
<proteinExistence type="predicted"/>
<evidence type="ECO:0000313" key="1">
    <source>
        <dbReference type="EMBL" id="RJY01470.1"/>
    </source>
</evidence>
<keyword evidence="2" id="KW-1185">Reference proteome</keyword>